<dbReference type="EMBL" id="GG738867">
    <property type="protein sequence ID" value="EFC44568.1"/>
    <property type="molecule type" value="Genomic_DNA"/>
</dbReference>
<evidence type="ECO:0000256" key="1">
    <source>
        <dbReference type="SAM" id="Coils"/>
    </source>
</evidence>
<reference evidence="3 4" key="1">
    <citation type="journal article" date="2010" name="Cell">
        <title>The genome of Naegleria gruberi illuminates early eukaryotic versatility.</title>
        <authorList>
            <person name="Fritz-Laylin L.K."/>
            <person name="Prochnik S.E."/>
            <person name="Ginger M.L."/>
            <person name="Dacks J.B."/>
            <person name="Carpenter M.L."/>
            <person name="Field M.C."/>
            <person name="Kuo A."/>
            <person name="Paredez A."/>
            <person name="Chapman J."/>
            <person name="Pham J."/>
            <person name="Shu S."/>
            <person name="Neupane R."/>
            <person name="Cipriano M."/>
            <person name="Mancuso J."/>
            <person name="Tu H."/>
            <person name="Salamov A."/>
            <person name="Lindquist E."/>
            <person name="Shapiro H."/>
            <person name="Lucas S."/>
            <person name="Grigoriev I.V."/>
            <person name="Cande W.Z."/>
            <person name="Fulton C."/>
            <person name="Rokhsar D.S."/>
            <person name="Dawson S.C."/>
        </authorList>
    </citation>
    <scope>NUCLEOTIDE SEQUENCE [LARGE SCALE GENOMIC DNA]</scope>
    <source>
        <strain evidence="3 4">NEG-M</strain>
    </source>
</reference>
<dbReference type="InParanoid" id="D2VEU8"/>
<accession>D2VEU8</accession>
<keyword evidence="4" id="KW-1185">Reference proteome</keyword>
<evidence type="ECO:0000313" key="3">
    <source>
        <dbReference type="EMBL" id="EFC44568.1"/>
    </source>
</evidence>
<dbReference type="KEGG" id="ngr:NAEGRDRAFT_48962"/>
<dbReference type="AlphaFoldDB" id="D2VEU8"/>
<dbReference type="GeneID" id="8856877"/>
<gene>
    <name evidence="3" type="ORF">NAEGRDRAFT_48962</name>
</gene>
<feature type="region of interest" description="Disordered" evidence="2">
    <location>
        <begin position="35"/>
        <end position="54"/>
    </location>
</feature>
<dbReference type="VEuPathDB" id="AmoebaDB:NAEGRDRAFT_48962"/>
<evidence type="ECO:0000256" key="2">
    <source>
        <dbReference type="SAM" id="MobiDB-lite"/>
    </source>
</evidence>
<organism evidence="4">
    <name type="scientific">Naegleria gruberi</name>
    <name type="common">Amoeba</name>
    <dbReference type="NCBI Taxonomy" id="5762"/>
    <lineage>
        <taxon>Eukaryota</taxon>
        <taxon>Discoba</taxon>
        <taxon>Heterolobosea</taxon>
        <taxon>Tetramitia</taxon>
        <taxon>Eutetramitia</taxon>
        <taxon>Vahlkampfiidae</taxon>
        <taxon>Naegleria</taxon>
    </lineage>
</organism>
<protein>
    <submittedName>
        <fullName evidence="3">Predicted protein</fullName>
    </submittedName>
</protein>
<name>D2VEU8_NAEGR</name>
<evidence type="ECO:0000313" key="4">
    <source>
        <dbReference type="Proteomes" id="UP000006671"/>
    </source>
</evidence>
<feature type="coiled-coil region" evidence="1">
    <location>
        <begin position="249"/>
        <end position="297"/>
    </location>
</feature>
<keyword evidence="1" id="KW-0175">Coiled coil</keyword>
<dbReference type="Proteomes" id="UP000006671">
    <property type="component" value="Unassembled WGS sequence"/>
</dbReference>
<dbReference type="RefSeq" id="XP_002677312.1">
    <property type="nucleotide sequence ID" value="XM_002677266.1"/>
</dbReference>
<proteinExistence type="predicted"/>
<sequence length="367" mass="41090">METPNSHHLGDEASTLMMMNTPQFLNYVSTNTSSSQDMLSSPIASNRFHPSSSLSTIEQQQQANTTSSINNNNKSSTMMNMALTMLLLSPSKQNSLLHTPTKSNSLTIDASRINHDNEMLFSSPLSAMMMDTPRGNSSNVNGVRRTLDFDESMDNFEEVSLSEPNQPIAVIKNTYSQELVEKIGLESNIASNFGESLFVSYFHRMMSLLLAVLLFPTKMMNKEIQSPVIPVERNVNTHNIKYQEENPMLEHFIGKMDNQQKRIDELETIIKKMSSQIEDLINSKVELEKRIGNVEETQKEIPSQPESVDSLIVNPQVEIPEEKDSNTNLSNNSTCADLDSVPKQPIESNSALIFIVLPIMMAIISIL</sequence>